<evidence type="ECO:0000313" key="11">
    <source>
        <dbReference type="Proteomes" id="UP000295611"/>
    </source>
</evidence>
<protein>
    <recommendedName>
        <fullName evidence="8">Amino-acid acetyltransferase</fullName>
        <ecNumber evidence="8">2.3.1.1</ecNumber>
    </recommendedName>
    <alternativeName>
        <fullName evidence="8">N-acetylglutamate synthase</fullName>
        <shortName evidence="8">AGS</shortName>
        <shortName evidence="8">NAGS</shortName>
    </alternativeName>
</protein>
<dbReference type="PANTHER" id="PTHR30602">
    <property type="entry name" value="AMINO-ACID ACETYLTRANSFERASE"/>
    <property type="match status" value="1"/>
</dbReference>
<gene>
    <name evidence="8" type="primary">argA</name>
    <name evidence="10" type="ORF">DFP86_103233</name>
</gene>
<dbReference type="AlphaFoldDB" id="A0A4R7BCW0"/>
<feature type="domain" description="N-acetyltransferase" evidence="9">
    <location>
        <begin position="289"/>
        <end position="428"/>
    </location>
</feature>
<comment type="pathway">
    <text evidence="1 8">Amino-acid biosynthesis; L-arginine biosynthesis; N(2)-acetyl-L-ornithine from L-glutamate: step 1/4.</text>
</comment>
<evidence type="ECO:0000256" key="6">
    <source>
        <dbReference type="ARBA" id="ARBA00023315"/>
    </source>
</evidence>
<keyword evidence="8" id="KW-0963">Cytoplasm</keyword>
<dbReference type="EMBL" id="SNZP01000003">
    <property type="protein sequence ID" value="TDR81576.1"/>
    <property type="molecule type" value="Genomic_DNA"/>
</dbReference>
<name>A0A4R7BCW0_9NEIS</name>
<dbReference type="GO" id="GO:0004042">
    <property type="term" value="F:L-glutamate N-acetyltransferase activity"/>
    <property type="evidence" value="ECO:0007669"/>
    <property type="project" value="UniProtKB-UniRule"/>
</dbReference>
<dbReference type="InterPro" id="IPR000182">
    <property type="entry name" value="GNAT_dom"/>
</dbReference>
<dbReference type="RefSeq" id="WP_133678939.1">
    <property type="nucleotide sequence ID" value="NZ_SNZP01000003.1"/>
</dbReference>
<dbReference type="Pfam" id="PF00583">
    <property type="entry name" value="Acetyltransf_1"/>
    <property type="match status" value="1"/>
</dbReference>
<dbReference type="PANTHER" id="PTHR30602:SF12">
    <property type="entry name" value="AMINO-ACID ACETYLTRANSFERASE NAGS1, CHLOROPLASTIC-RELATED"/>
    <property type="match status" value="1"/>
</dbReference>
<dbReference type="InterPro" id="IPR001048">
    <property type="entry name" value="Asp/Glu/Uridylate_kinase"/>
</dbReference>
<dbReference type="GO" id="GO:0006526">
    <property type="term" value="P:L-arginine biosynthetic process"/>
    <property type="evidence" value="ECO:0007669"/>
    <property type="project" value="UniProtKB-UniRule"/>
</dbReference>
<keyword evidence="4 8" id="KW-0028">Amino-acid biosynthesis</keyword>
<dbReference type="EC" id="2.3.1.1" evidence="8"/>
<dbReference type="Proteomes" id="UP000295611">
    <property type="component" value="Unassembled WGS sequence"/>
</dbReference>
<dbReference type="Gene3D" id="3.40.630.30">
    <property type="match status" value="1"/>
</dbReference>
<dbReference type="NCBIfam" id="NF003641">
    <property type="entry name" value="PRK05279.1"/>
    <property type="match status" value="1"/>
</dbReference>
<dbReference type="HAMAP" id="MF_01105">
    <property type="entry name" value="N_acetyl_glu_synth"/>
    <property type="match status" value="1"/>
</dbReference>
<sequence>MLSHQFAQPFREAAPYINTFRGKIFVLAISGETVDNGHFPSLAPDINLLVSLGVRVVLVHGIRPQIDKLLARHGLTRQFHHHRRITDDDTIDIVKQAIGLARLDIEAALSTGMPNSPMHGAHLRVVGGNVLTAQPLGVVDGVDMQYTGQVRRLDTQAIHAWLSNGDLVLMSPIGYSPTGEAFNLTMEEVATETAIALRAEKLIFLIEGIGVLDEDGELIHNMTAQQADERLAADTVNEEARLYLPYTVRATREGVTRAHLVSDSDNGALLTELFTSVGSGSMIARDPLVKLRPANIDDIGDLMALIRPLEEQNILVRRSREHLEMEIGRYTVLEHDNRIYGCVAMHPFHQEETAELACLAVAQERRNSGFGELLLRHVEYQARTQGLASLFVLTTKTAHWFIERGFSEMPPSELPEARRRLYNNQRRSKVFVRHL</sequence>
<comment type="subcellular location">
    <subcellularLocation>
        <location evidence="8">Cytoplasm</location>
    </subcellularLocation>
</comment>
<dbReference type="NCBIfam" id="TIGR01890">
    <property type="entry name" value="N-Ac-Glu-synth"/>
    <property type="match status" value="1"/>
</dbReference>
<keyword evidence="5 8" id="KW-0808">Transferase</keyword>
<evidence type="ECO:0000313" key="10">
    <source>
        <dbReference type="EMBL" id="TDR81576.1"/>
    </source>
</evidence>
<dbReference type="Gene3D" id="3.40.1160.10">
    <property type="entry name" value="Acetylglutamate kinase-like"/>
    <property type="match status" value="1"/>
</dbReference>
<dbReference type="CDD" id="cd04301">
    <property type="entry name" value="NAT_SF"/>
    <property type="match status" value="1"/>
</dbReference>
<evidence type="ECO:0000256" key="5">
    <source>
        <dbReference type="ARBA" id="ARBA00022679"/>
    </source>
</evidence>
<dbReference type="InterPro" id="IPR016181">
    <property type="entry name" value="Acyl_CoA_acyltransferase"/>
</dbReference>
<evidence type="ECO:0000256" key="4">
    <source>
        <dbReference type="ARBA" id="ARBA00022605"/>
    </source>
</evidence>
<reference evidence="10 11" key="1">
    <citation type="submission" date="2019-03" db="EMBL/GenBank/DDBJ databases">
        <title>Genomic Encyclopedia of Type Strains, Phase III (KMG-III): the genomes of soil and plant-associated and newly described type strains.</title>
        <authorList>
            <person name="Whitman W."/>
        </authorList>
    </citation>
    <scope>NUCLEOTIDE SEQUENCE [LARGE SCALE GENOMIC DNA]</scope>
    <source>
        <strain evidence="10 11">CECT 8976</strain>
    </source>
</reference>
<evidence type="ECO:0000256" key="3">
    <source>
        <dbReference type="ARBA" id="ARBA00022571"/>
    </source>
</evidence>
<dbReference type="InterPro" id="IPR033719">
    <property type="entry name" value="NAGS_kin"/>
</dbReference>
<keyword evidence="6 8" id="KW-0012">Acyltransferase</keyword>
<evidence type="ECO:0000259" key="9">
    <source>
        <dbReference type="PROSITE" id="PS51186"/>
    </source>
</evidence>
<keyword evidence="3 8" id="KW-0055">Arginine biosynthesis</keyword>
<evidence type="ECO:0000256" key="8">
    <source>
        <dbReference type="HAMAP-Rule" id="MF_01105"/>
    </source>
</evidence>
<comment type="similarity">
    <text evidence="2 8">Belongs to the acetyltransferase family. ArgA subfamily.</text>
</comment>
<dbReference type="SUPFAM" id="SSF53633">
    <property type="entry name" value="Carbamate kinase-like"/>
    <property type="match status" value="1"/>
</dbReference>
<comment type="catalytic activity">
    <reaction evidence="7 8">
        <text>L-glutamate + acetyl-CoA = N-acetyl-L-glutamate + CoA + H(+)</text>
        <dbReference type="Rhea" id="RHEA:24292"/>
        <dbReference type="ChEBI" id="CHEBI:15378"/>
        <dbReference type="ChEBI" id="CHEBI:29985"/>
        <dbReference type="ChEBI" id="CHEBI:44337"/>
        <dbReference type="ChEBI" id="CHEBI:57287"/>
        <dbReference type="ChEBI" id="CHEBI:57288"/>
        <dbReference type="EC" id="2.3.1.1"/>
    </reaction>
</comment>
<dbReference type="GO" id="GO:0005737">
    <property type="term" value="C:cytoplasm"/>
    <property type="evidence" value="ECO:0007669"/>
    <property type="project" value="UniProtKB-SubCell"/>
</dbReference>
<evidence type="ECO:0000256" key="7">
    <source>
        <dbReference type="ARBA" id="ARBA00048372"/>
    </source>
</evidence>
<organism evidence="10 11">
    <name type="scientific">Paludibacterium purpuratum</name>
    <dbReference type="NCBI Taxonomy" id="1144873"/>
    <lineage>
        <taxon>Bacteria</taxon>
        <taxon>Pseudomonadati</taxon>
        <taxon>Pseudomonadota</taxon>
        <taxon>Betaproteobacteria</taxon>
        <taxon>Neisseriales</taxon>
        <taxon>Chromobacteriaceae</taxon>
        <taxon>Paludibacterium</taxon>
    </lineage>
</organism>
<dbReference type="SUPFAM" id="SSF55729">
    <property type="entry name" value="Acyl-CoA N-acyltransferases (Nat)"/>
    <property type="match status" value="1"/>
</dbReference>
<evidence type="ECO:0000256" key="1">
    <source>
        <dbReference type="ARBA" id="ARBA00004925"/>
    </source>
</evidence>
<comment type="miscellaneous">
    <text evidence="8">In bacteria which possess the bifunctional enzyme ornithine acetyltransferase/N-acetylglutamate synthase (ArgJ), ArgA fulfills an anaplerotic role.</text>
</comment>
<dbReference type="OrthoDB" id="9802238at2"/>
<evidence type="ECO:0000256" key="2">
    <source>
        <dbReference type="ARBA" id="ARBA00009145"/>
    </source>
</evidence>
<comment type="caution">
    <text evidence="10">The sequence shown here is derived from an EMBL/GenBank/DDBJ whole genome shotgun (WGS) entry which is preliminary data.</text>
</comment>
<dbReference type="PIRSF" id="PIRSF000423">
    <property type="entry name" value="ArgA"/>
    <property type="match status" value="1"/>
</dbReference>
<dbReference type="CDD" id="cd04237">
    <property type="entry name" value="AAK_NAGS-ABP"/>
    <property type="match status" value="1"/>
</dbReference>
<proteinExistence type="inferred from homology"/>
<dbReference type="PROSITE" id="PS51186">
    <property type="entry name" value="GNAT"/>
    <property type="match status" value="1"/>
</dbReference>
<dbReference type="InterPro" id="IPR036393">
    <property type="entry name" value="AceGlu_kinase-like_sf"/>
</dbReference>
<keyword evidence="11" id="KW-1185">Reference proteome</keyword>
<dbReference type="InterPro" id="IPR010167">
    <property type="entry name" value="NH2A_AcTrfase"/>
</dbReference>
<dbReference type="Pfam" id="PF00696">
    <property type="entry name" value="AA_kinase"/>
    <property type="match status" value="1"/>
</dbReference>
<accession>A0A4R7BCW0</accession>
<dbReference type="UniPathway" id="UPA00068">
    <property type="reaction ID" value="UER00106"/>
</dbReference>